<dbReference type="SMART" id="SM00248">
    <property type="entry name" value="ANK"/>
    <property type="match status" value="10"/>
</dbReference>
<dbReference type="Pfam" id="PF13920">
    <property type="entry name" value="zf-C3HC4_3"/>
    <property type="match status" value="1"/>
</dbReference>
<name>A0A4Z1SVQ4_GIAMU</name>
<dbReference type="AlphaFoldDB" id="A0A4Z1SVQ4"/>
<evidence type="ECO:0000313" key="4">
    <source>
        <dbReference type="Proteomes" id="UP000315496"/>
    </source>
</evidence>
<evidence type="ECO:0000256" key="1">
    <source>
        <dbReference type="PROSITE-ProRule" id="PRU00175"/>
    </source>
</evidence>
<dbReference type="EMBL" id="VDLU01000001">
    <property type="protein sequence ID" value="TNJ29854.1"/>
    <property type="molecule type" value="Genomic_DNA"/>
</dbReference>
<dbReference type="VEuPathDB" id="GiardiaDB:GMRT_15529"/>
<dbReference type="SMART" id="SM00184">
    <property type="entry name" value="RING"/>
    <property type="match status" value="1"/>
</dbReference>
<dbReference type="InterPro" id="IPR001841">
    <property type="entry name" value="Znf_RING"/>
</dbReference>
<dbReference type="Gene3D" id="3.30.40.10">
    <property type="entry name" value="Zinc/RING finger domain, C3HC4 (zinc finger)"/>
    <property type="match status" value="1"/>
</dbReference>
<dbReference type="SUPFAM" id="SSF48403">
    <property type="entry name" value="Ankyrin repeat"/>
    <property type="match status" value="2"/>
</dbReference>
<dbReference type="InterPro" id="IPR002110">
    <property type="entry name" value="Ankyrin_rpt"/>
</dbReference>
<reference evidence="3 4" key="1">
    <citation type="submission" date="2019-05" db="EMBL/GenBank/DDBJ databases">
        <title>The compact genome of Giardia muris reveals important steps in the evolution of intestinal protozoan parasites.</title>
        <authorList>
            <person name="Xu F."/>
            <person name="Jimenez-Gonzalez A."/>
            <person name="Einarsson E."/>
            <person name="Astvaldsson A."/>
            <person name="Peirasmaki D."/>
            <person name="Eckmann L."/>
            <person name="Andersson J.O."/>
            <person name="Svard S.G."/>
            <person name="Jerlstrom-Hultqvist J."/>
        </authorList>
    </citation>
    <scope>NUCLEOTIDE SEQUENCE [LARGE SCALE GENOMIC DNA]</scope>
    <source>
        <strain evidence="3 4">Roberts-Thomson</strain>
    </source>
</reference>
<evidence type="ECO:0000259" key="2">
    <source>
        <dbReference type="PROSITE" id="PS50089"/>
    </source>
</evidence>
<keyword evidence="1" id="KW-0862">Zinc</keyword>
<comment type="caution">
    <text evidence="3">The sequence shown here is derived from an EMBL/GenBank/DDBJ whole genome shotgun (WGS) entry which is preliminary data.</text>
</comment>
<dbReference type="InterPro" id="IPR013083">
    <property type="entry name" value="Znf_RING/FYVE/PHD"/>
</dbReference>
<accession>A0A4Z1SVQ4</accession>
<dbReference type="PANTHER" id="PTHR24120:SF4">
    <property type="entry name" value="GH07239P"/>
    <property type="match status" value="1"/>
</dbReference>
<dbReference type="PANTHER" id="PTHR24120">
    <property type="entry name" value="GH07239P"/>
    <property type="match status" value="1"/>
</dbReference>
<dbReference type="GO" id="GO:0008270">
    <property type="term" value="F:zinc ion binding"/>
    <property type="evidence" value="ECO:0007669"/>
    <property type="project" value="UniProtKB-KW"/>
</dbReference>
<keyword evidence="1" id="KW-0479">Metal-binding</keyword>
<dbReference type="Gene3D" id="1.25.40.20">
    <property type="entry name" value="Ankyrin repeat-containing domain"/>
    <property type="match status" value="4"/>
</dbReference>
<dbReference type="Pfam" id="PF12796">
    <property type="entry name" value="Ank_2"/>
    <property type="match status" value="5"/>
</dbReference>
<organism evidence="3 4">
    <name type="scientific">Giardia muris</name>
    <dbReference type="NCBI Taxonomy" id="5742"/>
    <lineage>
        <taxon>Eukaryota</taxon>
        <taxon>Metamonada</taxon>
        <taxon>Diplomonadida</taxon>
        <taxon>Hexamitidae</taxon>
        <taxon>Giardiinae</taxon>
        <taxon>Giardia</taxon>
    </lineage>
</organism>
<evidence type="ECO:0000313" key="3">
    <source>
        <dbReference type="EMBL" id="TNJ29854.1"/>
    </source>
</evidence>
<dbReference type="InterPro" id="IPR036770">
    <property type="entry name" value="Ankyrin_rpt-contain_sf"/>
</dbReference>
<feature type="domain" description="RING-type" evidence="2">
    <location>
        <begin position="615"/>
        <end position="655"/>
    </location>
</feature>
<sequence>MGTPLIQAVKAQNLEMVKDNHQFLRKKGANGMTALMHAVQYKNDKIVGLLLSEVKLQDDKGRTALYYALECDAFEITQFLISEAGYRDKKRLTPFEHFLSTKPDGLRFVMERWLQYSYDHLFSEACHENHEYVEKLLTSLYGLPRNGTNLIRAVILHCRENRHSSLIEKYLWQARLQDSKGMTALMYAASYGNAELVKSLSKEEMGLRDRDGNPALYYAITQSNRECASLLLSEASICNNDCYTVLDSCIQGHTDIVIQLIELLANLADTQTAFDFAVQHGHKVCAIFLLTGKLTWNGGTLLMASALANRPDIARSYLHKAGCRDKQGRTALMHAVESDHCELVSLLLHLESGMKDDTKSTALIMAAKKGNVDFVNLLRETEKGYTDKFGWTALMYAIANGQMECAELLIGEAGTQSIEENGRWKKGASALMIASNKGLLELVSALRAYEKGLLDEEGYSALLYAIGAGHDGCARLLLDEIVVTSPSGITQLAYLHALLKKEESDMTNDTHALMVSPMSENMIESTTNDCSSDRYETRYRSIYTSISNELEETFQRYTLRCLQVMTPRLLKVRLQCLFDIPPGILDIILTILFDGVDFLEVLDDALLFGAQGDSCIVCYCQYSDTVTSPCRHMLMCYACAEQVYKSENPLCPYCRIVIDNLIVLEPVQNIGGISQ</sequence>
<keyword evidence="4" id="KW-1185">Reference proteome</keyword>
<proteinExistence type="predicted"/>
<gene>
    <name evidence="3" type="ORF">GMRT_15529</name>
</gene>
<protein>
    <submittedName>
        <fullName evidence="3">Ankyrin repeat protein 2</fullName>
    </submittedName>
</protein>
<keyword evidence="1" id="KW-0863">Zinc-finger</keyword>
<dbReference type="PROSITE" id="PS50089">
    <property type="entry name" value="ZF_RING_2"/>
    <property type="match status" value="1"/>
</dbReference>
<dbReference type="OrthoDB" id="366390at2759"/>
<dbReference type="SUPFAM" id="SSF57850">
    <property type="entry name" value="RING/U-box"/>
    <property type="match status" value="1"/>
</dbReference>
<dbReference type="Proteomes" id="UP000315496">
    <property type="component" value="Chromosome 1"/>
</dbReference>